<dbReference type="InterPro" id="IPR011992">
    <property type="entry name" value="EF-hand-dom_pair"/>
</dbReference>
<dbReference type="InterPro" id="IPR013785">
    <property type="entry name" value="Aldolase_TIM"/>
</dbReference>
<comment type="caution">
    <text evidence="3">The sequence shown here is derived from an EMBL/GenBank/DDBJ whole genome shotgun (WGS) entry which is preliminary data.</text>
</comment>
<accession>A0ABN8PLS8</accession>
<dbReference type="Gene3D" id="3.20.20.70">
    <property type="entry name" value="Aldolase class I"/>
    <property type="match status" value="2"/>
</dbReference>
<dbReference type="Proteomes" id="UP001159405">
    <property type="component" value="Unassembled WGS sequence"/>
</dbReference>
<evidence type="ECO:0000259" key="2">
    <source>
        <dbReference type="PROSITE" id="PS50222"/>
    </source>
</evidence>
<keyword evidence="1" id="KW-0106">Calcium</keyword>
<keyword evidence="4" id="KW-1185">Reference proteome</keyword>
<feature type="domain" description="EF-hand" evidence="2">
    <location>
        <begin position="1056"/>
        <end position="1091"/>
    </location>
</feature>
<name>A0ABN8PLS8_9CNID</name>
<protein>
    <recommendedName>
        <fullName evidence="2">EF-hand domain-containing protein</fullName>
    </recommendedName>
</protein>
<evidence type="ECO:0000313" key="4">
    <source>
        <dbReference type="Proteomes" id="UP001159405"/>
    </source>
</evidence>
<dbReference type="EMBL" id="CALNXK010000079">
    <property type="protein sequence ID" value="CAH3146574.1"/>
    <property type="molecule type" value="Genomic_DNA"/>
</dbReference>
<evidence type="ECO:0000256" key="1">
    <source>
        <dbReference type="ARBA" id="ARBA00022837"/>
    </source>
</evidence>
<organism evidence="3 4">
    <name type="scientific">Porites lobata</name>
    <dbReference type="NCBI Taxonomy" id="104759"/>
    <lineage>
        <taxon>Eukaryota</taxon>
        <taxon>Metazoa</taxon>
        <taxon>Cnidaria</taxon>
        <taxon>Anthozoa</taxon>
        <taxon>Hexacorallia</taxon>
        <taxon>Scleractinia</taxon>
        <taxon>Fungiina</taxon>
        <taxon>Poritidae</taxon>
        <taxon>Porites</taxon>
    </lineage>
</organism>
<dbReference type="Pfam" id="PF13833">
    <property type="entry name" value="EF-hand_8"/>
    <property type="match status" value="2"/>
</dbReference>
<evidence type="ECO:0000313" key="3">
    <source>
        <dbReference type="EMBL" id="CAH3146574.1"/>
    </source>
</evidence>
<dbReference type="Gene3D" id="1.10.238.10">
    <property type="entry name" value="EF-hand"/>
    <property type="match status" value="2"/>
</dbReference>
<gene>
    <name evidence="3" type="ORF">PLOB_00045306</name>
</gene>
<feature type="domain" description="EF-hand" evidence="2">
    <location>
        <begin position="497"/>
        <end position="532"/>
    </location>
</feature>
<dbReference type="InterPro" id="IPR002048">
    <property type="entry name" value="EF_hand_dom"/>
</dbReference>
<dbReference type="PROSITE" id="PS50222">
    <property type="entry name" value="EF_HAND_2"/>
    <property type="match status" value="2"/>
</dbReference>
<dbReference type="SUPFAM" id="SSF51569">
    <property type="entry name" value="Aldolase"/>
    <property type="match status" value="2"/>
</dbReference>
<dbReference type="PROSITE" id="PS00018">
    <property type="entry name" value="EF_HAND_1"/>
    <property type="match status" value="2"/>
</dbReference>
<proteinExistence type="predicted"/>
<reference evidence="3 4" key="1">
    <citation type="submission" date="2022-05" db="EMBL/GenBank/DDBJ databases">
        <authorList>
            <consortium name="Genoscope - CEA"/>
            <person name="William W."/>
        </authorList>
    </citation>
    <scope>NUCLEOTIDE SEQUENCE [LARGE SCALE GENOMIC DNA]</scope>
</reference>
<dbReference type="InterPro" id="IPR018247">
    <property type="entry name" value="EF_Hand_1_Ca_BS"/>
</dbReference>
<dbReference type="SUPFAM" id="SSF47473">
    <property type="entry name" value="EF-hand"/>
    <property type="match status" value="2"/>
</dbReference>
<sequence length="1122" mass="129303">MADKKNFKRVIRRMNKDVDEELDKRRVLSKMKLFVLDNSLRESTVGQLRGHTIENKWKIYEQIKKVGYKHIIVASFSHMTRLGDTFIRQLHEKGEDFTNLWAFSEFLESVGKDKVPDTETIPIGMLKCKELGIKNVIIEADLVWAGIDYKKFKVEAINQLFSERMRWCRENLSKDCRILFNLRDLPDGMKKRPKRIFKVVRYLSSLPPDERPFGLVTEESGKYLPEEVGGWIKAVRREMDDCGFDDGHLLVHVHEQWGMADITQLECLVNGANGVWASLIIEGASMGHASSTVTLMNMIRMGNKKVLEQYNCTALRKAAQEVTRITTGREAYDRQVVYGERALDMVFGMPNFTPSKKEFSIADFFGEETVMRMTTLASPGMIVTRLTKLFGDDPQFTTERAQRMLEVMLEDLHKNRKEEYMSAVGLALLFDRAGGSLTEQMSDAIAKEEPKKVHAQHLIAEVRAMWDEWDLRDGERDDKLEFDAFYNGFLAPYFGCYRCDETKGALKAIDMDEDGTVDWNEFALYLKWAIREYPETKTADDLLSIAFRKGLIPAMQDELLKQMIARSIDRMHQDIEEQKDKRKALRQMELFVLDNSLRESTVGQLRGHTIENKWKIYEQIKKVGYKHIIVASFSHMTRLGDTFIRQLHEKGEDFTNLWAFSEFLESVGKDKVPDTDTIPIGMRKCKELGIKNVIIEADLVWAGIDYKKFNVRDMNQLFSERMKWCRENLSKDCRILFNLRDLPDGMKKKPKRIFKVVRYLSSLPPDERPFGLVTEESGKYLPEEVGAWVGAVRKEMDECGFKDGHLLVHVHEQWGMADSTQLECLINGANGVWASLIIEGASMGHASSTITLMNMIRMGNKKVTKQYNCAALRKAAQEVTRITTGREVYDRQVVYGERALDMVFGMPNFDPDPNEKVFSLADFFGEEPVMRMTTLASTGMIVTRLTKLFGDDPQFTTERAQRMLEVMLEDLHKNRKEEYMSAVGLALLFDRAGGSLTEKMSAVIAKEEPKKVHAQELIAEIRAIWDQWDLRDGERDDKLEFDAFYNGFMGPYFGCYRCDETKCALKAIDMDEDGTVDWNEFALYLKWAIREYPETRTAEDLLSIAFRKGLIPAMQDEILKQV</sequence>